<keyword evidence="3" id="KW-0547">Nucleotide-binding</keyword>
<keyword evidence="4 8" id="KW-0067">ATP-binding</keyword>
<comment type="caution">
    <text evidence="8">The sequence shown here is derived from an EMBL/GenBank/DDBJ whole genome shotgun (WGS) entry which is preliminary data.</text>
</comment>
<dbReference type="PROSITE" id="PS00211">
    <property type="entry name" value="ABC_TRANSPORTER_1"/>
    <property type="match status" value="1"/>
</dbReference>
<dbReference type="PROSITE" id="PS50893">
    <property type="entry name" value="ABC_TRANSPORTER_2"/>
    <property type="match status" value="1"/>
</dbReference>
<dbReference type="Gene3D" id="3.40.50.300">
    <property type="entry name" value="P-loop containing nucleotide triphosphate hydrolases"/>
    <property type="match status" value="1"/>
</dbReference>
<dbReference type="GO" id="GO:0005524">
    <property type="term" value="F:ATP binding"/>
    <property type="evidence" value="ECO:0007669"/>
    <property type="project" value="UniProtKB-KW"/>
</dbReference>
<dbReference type="Proteomes" id="UP001597120">
    <property type="component" value="Unassembled WGS sequence"/>
</dbReference>
<feature type="domain" description="ABC transporter" evidence="7">
    <location>
        <begin position="2"/>
        <end position="241"/>
    </location>
</feature>
<dbReference type="InterPro" id="IPR027417">
    <property type="entry name" value="P-loop_NTPase"/>
</dbReference>
<dbReference type="InterPro" id="IPR003593">
    <property type="entry name" value="AAA+_ATPase"/>
</dbReference>
<name>A0ABW3D763_9BACL</name>
<evidence type="ECO:0000256" key="2">
    <source>
        <dbReference type="ARBA" id="ARBA00022475"/>
    </source>
</evidence>
<dbReference type="SMART" id="SM00382">
    <property type="entry name" value="AAA"/>
    <property type="match status" value="1"/>
</dbReference>
<dbReference type="EMBL" id="JBHTIU010000012">
    <property type="protein sequence ID" value="MFD0868356.1"/>
    <property type="molecule type" value="Genomic_DNA"/>
</dbReference>
<keyword evidence="1" id="KW-0813">Transport</keyword>
<dbReference type="PANTHER" id="PTHR43166">
    <property type="entry name" value="AMINO ACID IMPORT ATP-BINDING PROTEIN"/>
    <property type="match status" value="1"/>
</dbReference>
<evidence type="ECO:0000256" key="4">
    <source>
        <dbReference type="ARBA" id="ARBA00022840"/>
    </source>
</evidence>
<keyword evidence="9" id="KW-1185">Reference proteome</keyword>
<evidence type="ECO:0000256" key="5">
    <source>
        <dbReference type="ARBA" id="ARBA00022967"/>
    </source>
</evidence>
<reference evidence="9" key="1">
    <citation type="journal article" date="2019" name="Int. J. Syst. Evol. Microbiol.">
        <title>The Global Catalogue of Microorganisms (GCM) 10K type strain sequencing project: providing services to taxonomists for standard genome sequencing and annotation.</title>
        <authorList>
            <consortium name="The Broad Institute Genomics Platform"/>
            <consortium name="The Broad Institute Genome Sequencing Center for Infectious Disease"/>
            <person name="Wu L."/>
            <person name="Ma J."/>
        </authorList>
    </citation>
    <scope>NUCLEOTIDE SEQUENCE [LARGE SCALE GENOMIC DNA]</scope>
    <source>
        <strain evidence="9">CCUG 57263</strain>
    </source>
</reference>
<gene>
    <name evidence="8" type="ORF">ACFQ03_04285</name>
</gene>
<evidence type="ECO:0000313" key="8">
    <source>
        <dbReference type="EMBL" id="MFD0868356.1"/>
    </source>
</evidence>
<dbReference type="RefSeq" id="WP_144933825.1">
    <property type="nucleotide sequence ID" value="NZ_JBHTIU010000012.1"/>
</dbReference>
<protein>
    <submittedName>
        <fullName evidence="8">ATP-binding cassette domain-containing protein</fullName>
    </submittedName>
</protein>
<evidence type="ECO:0000256" key="3">
    <source>
        <dbReference type="ARBA" id="ARBA00022741"/>
    </source>
</evidence>
<organism evidence="8 9">
    <name type="scientific">Paenibacillus residui</name>
    <dbReference type="NCBI Taxonomy" id="629724"/>
    <lineage>
        <taxon>Bacteria</taxon>
        <taxon>Bacillati</taxon>
        <taxon>Bacillota</taxon>
        <taxon>Bacilli</taxon>
        <taxon>Bacillales</taxon>
        <taxon>Paenibacillaceae</taxon>
        <taxon>Paenibacillus</taxon>
    </lineage>
</organism>
<keyword evidence="6" id="KW-0472">Membrane</keyword>
<dbReference type="InterPro" id="IPR050086">
    <property type="entry name" value="MetN_ABC_transporter-like"/>
</dbReference>
<accession>A0ABW3D763</accession>
<sequence>MIIVRNLTKRFESGHEVLSKISFQADKGDFIAILGGSGSGKTTLLRCLSLQESWSEGQYIYEGSDITELNFVEKMKMRRKWAMIEEKPYLNLNSTAIQNVLSGRYKNTSVFRFLTRIAAKDDHLEAMDLLEHVGLLDKAREKTSKLSGGERQRIAIAQALVQGTEILFADEPVTGLPPESANRVMEDLRNISRKKQVTIICTLHNVELAERFASRIWGLASGKIVLDIAARKLTLREKDIIFK</sequence>
<dbReference type="Pfam" id="PF00005">
    <property type="entry name" value="ABC_tran"/>
    <property type="match status" value="1"/>
</dbReference>
<dbReference type="InterPro" id="IPR017871">
    <property type="entry name" value="ABC_transporter-like_CS"/>
</dbReference>
<dbReference type="PANTHER" id="PTHR43166:SF6">
    <property type="entry name" value="PHOSPHONATES IMPORT ATP-BINDING PROTEIN PHNC"/>
    <property type="match status" value="1"/>
</dbReference>
<keyword evidence="2" id="KW-1003">Cell membrane</keyword>
<evidence type="ECO:0000256" key="1">
    <source>
        <dbReference type="ARBA" id="ARBA00022448"/>
    </source>
</evidence>
<dbReference type="InterPro" id="IPR003439">
    <property type="entry name" value="ABC_transporter-like_ATP-bd"/>
</dbReference>
<evidence type="ECO:0000313" key="9">
    <source>
        <dbReference type="Proteomes" id="UP001597120"/>
    </source>
</evidence>
<dbReference type="SUPFAM" id="SSF52540">
    <property type="entry name" value="P-loop containing nucleoside triphosphate hydrolases"/>
    <property type="match status" value="1"/>
</dbReference>
<evidence type="ECO:0000256" key="6">
    <source>
        <dbReference type="ARBA" id="ARBA00023136"/>
    </source>
</evidence>
<proteinExistence type="predicted"/>
<keyword evidence="5" id="KW-1278">Translocase</keyword>
<evidence type="ECO:0000259" key="7">
    <source>
        <dbReference type="PROSITE" id="PS50893"/>
    </source>
</evidence>